<evidence type="ECO:0000313" key="4">
    <source>
        <dbReference type="Proteomes" id="UP000236737"/>
    </source>
</evidence>
<feature type="signal peptide" evidence="2">
    <location>
        <begin position="1"/>
        <end position="22"/>
    </location>
</feature>
<dbReference type="RefSeq" id="WP_103999822.1">
    <property type="nucleotide sequence ID" value="NZ_FNVP01000006.1"/>
</dbReference>
<feature type="region of interest" description="Disordered" evidence="1">
    <location>
        <begin position="42"/>
        <end position="61"/>
    </location>
</feature>
<evidence type="ECO:0000256" key="1">
    <source>
        <dbReference type="SAM" id="MobiDB-lite"/>
    </source>
</evidence>
<evidence type="ECO:0000313" key="3">
    <source>
        <dbReference type="EMBL" id="SEG11703.1"/>
    </source>
</evidence>
<dbReference type="AlphaFoldDB" id="A0A1H5XJ91"/>
<evidence type="ECO:0008006" key="5">
    <source>
        <dbReference type="Google" id="ProtNLM"/>
    </source>
</evidence>
<dbReference type="Proteomes" id="UP000236737">
    <property type="component" value="Unassembled WGS sequence"/>
</dbReference>
<reference evidence="4" key="1">
    <citation type="submission" date="2016-10" db="EMBL/GenBank/DDBJ databases">
        <authorList>
            <person name="Varghese N."/>
            <person name="Submissions S."/>
        </authorList>
    </citation>
    <scope>NUCLEOTIDE SEQUENCE [LARGE SCALE GENOMIC DNA]</scope>
    <source>
        <strain evidence="4">CGMCC 1.9230</strain>
    </source>
</reference>
<dbReference type="OrthoDB" id="1360972at2"/>
<sequence length="156" mass="17239">MKIVQSLAISVFVLLSIQTVSAQYGNNGYGGGGYGGNGYGNNGRMNNGMSQDRGQDKPKEISAEETISKIMLKLKPAVSLDELQEIAISNILLESIKRQGVILKQEANQSGQMKELQILSENTESKVIELLNDDQKEKYKIFSDESKNPKKSKKNR</sequence>
<organism evidence="3 4">
    <name type="scientific">Flavobacterium urumqiense</name>
    <dbReference type="NCBI Taxonomy" id="935224"/>
    <lineage>
        <taxon>Bacteria</taxon>
        <taxon>Pseudomonadati</taxon>
        <taxon>Bacteroidota</taxon>
        <taxon>Flavobacteriia</taxon>
        <taxon>Flavobacteriales</taxon>
        <taxon>Flavobacteriaceae</taxon>
        <taxon>Flavobacterium</taxon>
    </lineage>
</organism>
<accession>A0A1H5XJ91</accession>
<proteinExistence type="predicted"/>
<protein>
    <recommendedName>
        <fullName evidence="5">LTXXQ motif family protein</fullName>
    </recommendedName>
</protein>
<name>A0A1H5XJ91_9FLAO</name>
<keyword evidence="4" id="KW-1185">Reference proteome</keyword>
<feature type="chain" id="PRO_5009289495" description="LTXXQ motif family protein" evidence="2">
    <location>
        <begin position="23"/>
        <end position="156"/>
    </location>
</feature>
<gene>
    <name evidence="3" type="ORF">SAMN04488130_10667</name>
</gene>
<keyword evidence="2" id="KW-0732">Signal</keyword>
<dbReference type="EMBL" id="FNVP01000006">
    <property type="protein sequence ID" value="SEG11703.1"/>
    <property type="molecule type" value="Genomic_DNA"/>
</dbReference>
<evidence type="ECO:0000256" key="2">
    <source>
        <dbReference type="SAM" id="SignalP"/>
    </source>
</evidence>